<dbReference type="RefSeq" id="XP_007416552.1">
    <property type="nucleotide sequence ID" value="XM_007416490.1"/>
</dbReference>
<keyword evidence="3" id="KW-1185">Reference proteome</keyword>
<dbReference type="InParanoid" id="F4S5D6"/>
<reference evidence="3" key="1">
    <citation type="journal article" date="2011" name="Proc. Natl. Acad. Sci. U.S.A.">
        <title>Obligate biotrophy features unraveled by the genomic analysis of rust fungi.</title>
        <authorList>
            <person name="Duplessis S."/>
            <person name="Cuomo C.A."/>
            <person name="Lin Y.-C."/>
            <person name="Aerts A."/>
            <person name="Tisserant E."/>
            <person name="Veneault-Fourrey C."/>
            <person name="Joly D.L."/>
            <person name="Hacquard S."/>
            <person name="Amselem J."/>
            <person name="Cantarel B.L."/>
            <person name="Chiu R."/>
            <person name="Coutinho P.M."/>
            <person name="Feau N."/>
            <person name="Field M."/>
            <person name="Frey P."/>
            <person name="Gelhaye E."/>
            <person name="Goldberg J."/>
            <person name="Grabherr M.G."/>
            <person name="Kodira C.D."/>
            <person name="Kohler A."/>
            <person name="Kuees U."/>
            <person name="Lindquist E.A."/>
            <person name="Lucas S.M."/>
            <person name="Mago R."/>
            <person name="Mauceli E."/>
            <person name="Morin E."/>
            <person name="Murat C."/>
            <person name="Pangilinan J.L."/>
            <person name="Park R."/>
            <person name="Pearson M."/>
            <person name="Quesneville H."/>
            <person name="Rouhier N."/>
            <person name="Sakthikumar S."/>
            <person name="Salamov A.A."/>
            <person name="Schmutz J."/>
            <person name="Selles B."/>
            <person name="Shapiro H."/>
            <person name="Tanguay P."/>
            <person name="Tuskan G.A."/>
            <person name="Henrissat B."/>
            <person name="Van de Peer Y."/>
            <person name="Rouze P."/>
            <person name="Ellis J.G."/>
            <person name="Dodds P.N."/>
            <person name="Schein J.E."/>
            <person name="Zhong S."/>
            <person name="Hamelin R.C."/>
            <person name="Grigoriev I.V."/>
            <person name="Szabo L.J."/>
            <person name="Martin F."/>
        </authorList>
    </citation>
    <scope>NUCLEOTIDE SEQUENCE [LARGE SCALE GENOMIC DNA]</scope>
    <source>
        <strain evidence="3">98AG31 / pathotype 3-4-7</strain>
    </source>
</reference>
<feature type="compositionally biased region" description="Basic and acidic residues" evidence="1">
    <location>
        <begin position="13"/>
        <end position="25"/>
    </location>
</feature>
<evidence type="ECO:0000313" key="2">
    <source>
        <dbReference type="EMBL" id="EGG00149.1"/>
    </source>
</evidence>
<dbReference type="Proteomes" id="UP000001072">
    <property type="component" value="Unassembled WGS sequence"/>
</dbReference>
<evidence type="ECO:0000256" key="1">
    <source>
        <dbReference type="SAM" id="MobiDB-lite"/>
    </source>
</evidence>
<protein>
    <submittedName>
        <fullName evidence="2">Uncharacterized protein</fullName>
    </submittedName>
</protein>
<sequence length="315" mass="35767">MDVNNQQSQLGHRRSEGTNASREDQSNSTFVPLQISPSGSVFIEHDFDPRPVPNRSTSNYLDLPPPTSTIVPAIVDTLKRYRRQMDEYMHNNYCYAEVGNARVLIEECVLRLEELCEPIWEQCMLPLTSLSKEFREFEIDMRNGSLNMSTENGYANSYARLSAMRGSICRLGPALTTLHFNFTGFSRWIHERITPVLLQVLVAANDEKIVPQNNQYRTQINSLLGSPSFLSQAMSSLTTCLKLYEKIFIKLLKSIDKILSPDLSQGAVYYDEKQIISWAGECFVAFHPIFDGLPDVAGISSALWEPPPRRHNAIR</sequence>
<dbReference type="GeneID" id="18924564"/>
<dbReference type="EMBL" id="GL883150">
    <property type="protein sequence ID" value="EGG00149.1"/>
    <property type="molecule type" value="Genomic_DNA"/>
</dbReference>
<accession>F4S5D6</accession>
<dbReference type="AlphaFoldDB" id="F4S5D6"/>
<name>F4S5D6_MELLP</name>
<feature type="compositionally biased region" description="Polar residues" evidence="1">
    <location>
        <begin position="1"/>
        <end position="10"/>
    </location>
</feature>
<dbReference type="VEuPathDB" id="FungiDB:MELLADRAFT_112099"/>
<gene>
    <name evidence="2" type="ORF">MELLADRAFT_112099</name>
</gene>
<dbReference type="HOGENOM" id="CLU_883020_0_0_1"/>
<evidence type="ECO:0000313" key="3">
    <source>
        <dbReference type="Proteomes" id="UP000001072"/>
    </source>
</evidence>
<dbReference type="OrthoDB" id="10519926at2759"/>
<dbReference type="KEGG" id="mlr:MELLADRAFT_112099"/>
<proteinExistence type="predicted"/>
<feature type="region of interest" description="Disordered" evidence="1">
    <location>
        <begin position="1"/>
        <end position="30"/>
    </location>
</feature>
<organism evidence="3">
    <name type="scientific">Melampsora larici-populina (strain 98AG31 / pathotype 3-4-7)</name>
    <name type="common">Poplar leaf rust fungus</name>
    <dbReference type="NCBI Taxonomy" id="747676"/>
    <lineage>
        <taxon>Eukaryota</taxon>
        <taxon>Fungi</taxon>
        <taxon>Dikarya</taxon>
        <taxon>Basidiomycota</taxon>
        <taxon>Pucciniomycotina</taxon>
        <taxon>Pucciniomycetes</taxon>
        <taxon>Pucciniales</taxon>
        <taxon>Melampsoraceae</taxon>
        <taxon>Melampsora</taxon>
    </lineage>
</organism>